<dbReference type="InterPro" id="IPR039425">
    <property type="entry name" value="RNA_pol_sigma-70-like"/>
</dbReference>
<evidence type="ECO:0000259" key="5">
    <source>
        <dbReference type="Pfam" id="PF04542"/>
    </source>
</evidence>
<feature type="domain" description="RNA polymerase sigma-70 region 2" evidence="5">
    <location>
        <begin position="12"/>
        <end position="78"/>
    </location>
</feature>
<dbReference type="InterPro" id="IPR007627">
    <property type="entry name" value="RNA_pol_sigma70_r2"/>
</dbReference>
<dbReference type="InterPro" id="IPR036388">
    <property type="entry name" value="WH-like_DNA-bd_sf"/>
</dbReference>
<dbReference type="InterPro" id="IPR013324">
    <property type="entry name" value="RNA_pol_sigma_r3/r4-like"/>
</dbReference>
<dbReference type="RefSeq" id="WP_317963538.1">
    <property type="nucleotide sequence ID" value="NZ_OX458333.1"/>
</dbReference>
<dbReference type="Gene3D" id="1.10.10.10">
    <property type="entry name" value="Winged helix-like DNA-binding domain superfamily/Winged helix DNA-binding domain"/>
    <property type="match status" value="1"/>
</dbReference>
<dbReference type="Gene3D" id="1.10.1740.10">
    <property type="match status" value="1"/>
</dbReference>
<gene>
    <name evidence="7" type="ORF">MSZNOR_4669</name>
</gene>
<feature type="domain" description="RNA polymerase sigma factor 70 region 4 type 2" evidence="6">
    <location>
        <begin position="110"/>
        <end position="162"/>
    </location>
</feature>
<evidence type="ECO:0000256" key="2">
    <source>
        <dbReference type="ARBA" id="ARBA00023015"/>
    </source>
</evidence>
<evidence type="ECO:0000256" key="3">
    <source>
        <dbReference type="ARBA" id="ARBA00023082"/>
    </source>
</evidence>
<keyword evidence="4" id="KW-0804">Transcription</keyword>
<dbReference type="EMBL" id="OX458333">
    <property type="protein sequence ID" value="CAI8961463.1"/>
    <property type="molecule type" value="Genomic_DNA"/>
</dbReference>
<dbReference type="NCBIfam" id="TIGR02937">
    <property type="entry name" value="sigma70-ECF"/>
    <property type="match status" value="1"/>
</dbReference>
<dbReference type="InterPro" id="IPR014284">
    <property type="entry name" value="RNA_pol_sigma-70_dom"/>
</dbReference>
<keyword evidence="2" id="KW-0805">Transcription regulation</keyword>
<dbReference type="Pfam" id="PF08281">
    <property type="entry name" value="Sigma70_r4_2"/>
    <property type="match status" value="1"/>
</dbReference>
<organism evidence="7 8">
    <name type="scientific">Methylocaldum szegediense</name>
    <dbReference type="NCBI Taxonomy" id="73780"/>
    <lineage>
        <taxon>Bacteria</taxon>
        <taxon>Pseudomonadati</taxon>
        <taxon>Pseudomonadota</taxon>
        <taxon>Gammaproteobacteria</taxon>
        <taxon>Methylococcales</taxon>
        <taxon>Methylococcaceae</taxon>
        <taxon>Methylocaldum</taxon>
    </lineage>
</organism>
<evidence type="ECO:0000313" key="7">
    <source>
        <dbReference type="EMBL" id="CAI8961463.1"/>
    </source>
</evidence>
<dbReference type="Pfam" id="PF04542">
    <property type="entry name" value="Sigma70_r2"/>
    <property type="match status" value="1"/>
</dbReference>
<dbReference type="SUPFAM" id="SSF88659">
    <property type="entry name" value="Sigma3 and sigma4 domains of RNA polymerase sigma factors"/>
    <property type="match status" value="1"/>
</dbReference>
<dbReference type="SUPFAM" id="SSF88946">
    <property type="entry name" value="Sigma2 domain of RNA polymerase sigma factors"/>
    <property type="match status" value="1"/>
</dbReference>
<dbReference type="PANTHER" id="PTHR43133:SF63">
    <property type="entry name" value="RNA POLYMERASE SIGMA FACTOR FECI-RELATED"/>
    <property type="match status" value="1"/>
</dbReference>
<evidence type="ECO:0000256" key="4">
    <source>
        <dbReference type="ARBA" id="ARBA00023163"/>
    </source>
</evidence>
<keyword evidence="3" id="KW-0731">Sigma factor</keyword>
<evidence type="ECO:0000259" key="6">
    <source>
        <dbReference type="Pfam" id="PF08281"/>
    </source>
</evidence>
<evidence type="ECO:0000256" key="1">
    <source>
        <dbReference type="ARBA" id="ARBA00010641"/>
    </source>
</evidence>
<protein>
    <submittedName>
        <fullName evidence="7">RNA polymerase sigma-70 factor, ECF subfamily</fullName>
    </submittedName>
</protein>
<keyword evidence="8" id="KW-1185">Reference proteome</keyword>
<dbReference type="CDD" id="cd06171">
    <property type="entry name" value="Sigma70_r4"/>
    <property type="match status" value="1"/>
</dbReference>
<evidence type="ECO:0000313" key="8">
    <source>
        <dbReference type="Proteomes" id="UP001162030"/>
    </source>
</evidence>
<sequence>MPLTDDEIQRIYLHTRTRLHAFFSRRLQCPDTAADLVQDLYFRLPKLQPAPCTGQEVRNWLFRVAANLSLDYLRAEQRHAGLLEEHYSGKSDIDEAATPEQAASAFEQLRALQTALSELPDRCAEILYLSRIEGLTHTEIAARLGISTSLVEKEVARALNHCRRATDKEDHS</sequence>
<dbReference type="InterPro" id="IPR013325">
    <property type="entry name" value="RNA_pol_sigma_r2"/>
</dbReference>
<comment type="similarity">
    <text evidence="1">Belongs to the sigma-70 factor family. ECF subfamily.</text>
</comment>
<accession>A0ABM9I8N4</accession>
<reference evidence="7 8" key="1">
    <citation type="submission" date="2023-03" db="EMBL/GenBank/DDBJ databases">
        <authorList>
            <person name="Pearce D."/>
        </authorList>
    </citation>
    <scope>NUCLEOTIDE SEQUENCE [LARGE SCALE GENOMIC DNA]</scope>
    <source>
        <strain evidence="7">Msz</strain>
    </source>
</reference>
<dbReference type="InterPro" id="IPR013249">
    <property type="entry name" value="RNA_pol_sigma70_r4_t2"/>
</dbReference>
<dbReference type="PANTHER" id="PTHR43133">
    <property type="entry name" value="RNA POLYMERASE ECF-TYPE SIGMA FACTO"/>
    <property type="match status" value="1"/>
</dbReference>
<name>A0ABM9I8N4_9GAMM</name>
<dbReference type="Proteomes" id="UP001162030">
    <property type="component" value="Chromosome"/>
</dbReference>
<proteinExistence type="inferred from homology"/>